<proteinExistence type="predicted"/>
<evidence type="ECO:0000313" key="2">
    <source>
        <dbReference type="Proteomes" id="UP001055955"/>
    </source>
</evidence>
<dbReference type="RefSeq" id="WP_258567972.1">
    <property type="nucleotide sequence ID" value="NZ_CP092900.1"/>
</dbReference>
<evidence type="ECO:0000313" key="1">
    <source>
        <dbReference type="EMBL" id="UTC24188.1"/>
    </source>
</evidence>
<sequence length="121" mass="13650">MQSKASDLLRAMLERREYSAYEAVSVLKSKGVDAQMSLAAVADFKAKGWLCDLRFVEAKVTSLIQRGYGLYYVKQVLSGHNITADLSDYDWAYARSVALRKAGKRTGLALRQFLFRRGFQS</sequence>
<dbReference type="Proteomes" id="UP001055955">
    <property type="component" value="Chromosome"/>
</dbReference>
<keyword evidence="2" id="KW-1185">Reference proteome</keyword>
<dbReference type="EMBL" id="CP092900">
    <property type="protein sequence ID" value="UTC24188.1"/>
    <property type="molecule type" value="Genomic_DNA"/>
</dbReference>
<organism evidence="1 2">
    <name type="scientific">Candidatus Comchoanobacter bicostacola</name>
    <dbReference type="NCBI Taxonomy" id="2919598"/>
    <lineage>
        <taxon>Bacteria</taxon>
        <taxon>Pseudomonadati</taxon>
        <taxon>Pseudomonadota</taxon>
        <taxon>Gammaproteobacteria</taxon>
        <taxon>Candidatus Comchoanobacterales</taxon>
        <taxon>Candidatus Comchoanobacteraceae</taxon>
        <taxon>Candidatus Comchoanobacter</taxon>
    </lineage>
</organism>
<protein>
    <submittedName>
        <fullName evidence="1">RecX family transcriptional regulator</fullName>
    </submittedName>
</protein>
<accession>A0ABY5DJJ8</accession>
<reference evidence="1 2" key="1">
    <citation type="journal article" date="2022" name="Nat. Microbiol.">
        <title>The microbiome of a bacterivorous marine choanoflagellate contains a resource-demanding obligate bacterial associate.</title>
        <authorList>
            <person name="Needham D.M."/>
            <person name="Poirier C."/>
            <person name="Bachy C."/>
            <person name="George E.E."/>
            <person name="Wilken S."/>
            <person name="Yung C.C.M."/>
            <person name="Limardo A.J."/>
            <person name="Morando M."/>
            <person name="Sudek L."/>
            <person name="Malmstrom R.R."/>
            <person name="Keeling P.J."/>
            <person name="Santoro A.E."/>
            <person name="Worden A.Z."/>
        </authorList>
    </citation>
    <scope>NUCLEOTIDE SEQUENCE [LARGE SCALE GENOMIC DNA]</scope>
    <source>
        <strain evidence="1 2">Comchoano-1</strain>
    </source>
</reference>
<gene>
    <name evidence="1" type="ORF">MMH89_02990</name>
</gene>
<name>A0ABY5DJJ8_9GAMM</name>